<dbReference type="KEGG" id="bvi:Bcep1808_0168"/>
<reference evidence="2" key="1">
    <citation type="submission" date="2007-03" db="EMBL/GenBank/DDBJ databases">
        <title>Complete sequence of chromosome 1 of Burkholderia vietnamiensis G4.</title>
        <authorList>
            <consortium name="US DOE Joint Genome Institute"/>
            <person name="Copeland A."/>
            <person name="Lucas S."/>
            <person name="Lapidus A."/>
            <person name="Barry K."/>
            <person name="Detter J.C."/>
            <person name="Glavina del Rio T."/>
            <person name="Hammon N."/>
            <person name="Israni S."/>
            <person name="Dalin E."/>
            <person name="Tice H."/>
            <person name="Pitluck S."/>
            <person name="Chain P."/>
            <person name="Malfatti S."/>
            <person name="Shin M."/>
            <person name="Vergez L."/>
            <person name="Schmutz J."/>
            <person name="Larimer F."/>
            <person name="Land M."/>
            <person name="Hauser L."/>
            <person name="Kyrpides N."/>
            <person name="Tiedje J."/>
            <person name="Richardson P."/>
        </authorList>
    </citation>
    <scope>NUCLEOTIDE SEQUENCE [LARGE SCALE GENOMIC DNA]</scope>
    <source>
        <strain evidence="2">G4 / LMG 22486</strain>
    </source>
</reference>
<dbReference type="Proteomes" id="UP000002287">
    <property type="component" value="Chromosome 1"/>
</dbReference>
<organism evidence="1 2">
    <name type="scientific">Burkholderia vietnamiensis (strain G4 / LMG 22486)</name>
    <name type="common">Burkholderia cepacia (strain R1808)</name>
    <dbReference type="NCBI Taxonomy" id="269482"/>
    <lineage>
        <taxon>Bacteria</taxon>
        <taxon>Pseudomonadati</taxon>
        <taxon>Pseudomonadota</taxon>
        <taxon>Betaproteobacteria</taxon>
        <taxon>Burkholderiales</taxon>
        <taxon>Burkholderiaceae</taxon>
        <taxon>Burkholderia</taxon>
        <taxon>Burkholderia cepacia complex</taxon>
    </lineage>
</organism>
<dbReference type="HOGENOM" id="CLU_2258504_0_0_4"/>
<evidence type="ECO:0000313" key="1">
    <source>
        <dbReference type="EMBL" id="ABO53191.1"/>
    </source>
</evidence>
<name>A4JA88_BURVG</name>
<accession>A4JA88</accession>
<sequence>MIKQPATTDVTYVRIGGRNGAPICYHRIRNGRATRRFNAKVQRAVTRLAYAICTRAPDVADTILELPARRVGRMVKAALRRAPKVLRKRRSFKRRPTSSVLRV</sequence>
<gene>
    <name evidence="1" type="ordered locus">Bcep1808_0168</name>
</gene>
<dbReference type="AlphaFoldDB" id="A4JA88"/>
<evidence type="ECO:0000313" key="2">
    <source>
        <dbReference type="Proteomes" id="UP000002287"/>
    </source>
</evidence>
<proteinExistence type="predicted"/>
<protein>
    <submittedName>
        <fullName evidence="1">Uncharacterized protein</fullName>
    </submittedName>
</protein>
<dbReference type="EMBL" id="CP000614">
    <property type="protein sequence ID" value="ABO53191.1"/>
    <property type="molecule type" value="Genomic_DNA"/>
</dbReference>